<name>A0A6J5M8L9_9CAUD</name>
<dbReference type="Gene3D" id="3.30.2320.10">
    <property type="entry name" value="hypothetical protein PF0899 domain"/>
    <property type="match status" value="1"/>
</dbReference>
<proteinExistence type="predicted"/>
<reference evidence="5" key="1">
    <citation type="submission" date="2020-04" db="EMBL/GenBank/DDBJ databases">
        <authorList>
            <person name="Chiriac C."/>
            <person name="Salcher M."/>
            <person name="Ghai R."/>
            <person name="Kavagutti S V."/>
        </authorList>
    </citation>
    <scope>NUCLEOTIDE SEQUENCE</scope>
</reference>
<dbReference type="Pfam" id="PF05065">
    <property type="entry name" value="Phage_capsid"/>
    <property type="match status" value="1"/>
</dbReference>
<keyword evidence="2" id="KW-0946">Virion</keyword>
<keyword evidence="3" id="KW-0175">Coiled coil</keyword>
<evidence type="ECO:0000256" key="3">
    <source>
        <dbReference type="SAM" id="Coils"/>
    </source>
</evidence>
<feature type="domain" description="Phage capsid-like C-terminal" evidence="4">
    <location>
        <begin position="136"/>
        <end position="375"/>
    </location>
</feature>
<feature type="coiled-coil region" evidence="3">
    <location>
        <begin position="9"/>
        <end position="75"/>
    </location>
</feature>
<comment type="subcellular location">
    <subcellularLocation>
        <location evidence="1">Virion</location>
    </subcellularLocation>
</comment>
<organism evidence="5">
    <name type="scientific">uncultured Caudovirales phage</name>
    <dbReference type="NCBI Taxonomy" id="2100421"/>
    <lineage>
        <taxon>Viruses</taxon>
        <taxon>Duplodnaviria</taxon>
        <taxon>Heunggongvirae</taxon>
        <taxon>Uroviricota</taxon>
        <taxon>Caudoviricetes</taxon>
        <taxon>Peduoviridae</taxon>
        <taxon>Maltschvirus</taxon>
        <taxon>Maltschvirus maltsch</taxon>
    </lineage>
</organism>
<accession>A0A6J5M8L9</accession>
<dbReference type="EMBL" id="LR796374">
    <property type="protein sequence ID" value="CAB4140139.1"/>
    <property type="molecule type" value="Genomic_DNA"/>
</dbReference>
<evidence type="ECO:0000256" key="2">
    <source>
        <dbReference type="ARBA" id="ARBA00022844"/>
    </source>
</evidence>
<dbReference type="Gene3D" id="3.30.2400.10">
    <property type="entry name" value="Major capsid protein gp5"/>
    <property type="match status" value="1"/>
</dbReference>
<evidence type="ECO:0000259" key="4">
    <source>
        <dbReference type="Pfam" id="PF05065"/>
    </source>
</evidence>
<evidence type="ECO:0000313" key="5">
    <source>
        <dbReference type="EMBL" id="CAB4140139.1"/>
    </source>
</evidence>
<dbReference type="GO" id="GO:0044423">
    <property type="term" value="C:virion component"/>
    <property type="evidence" value="ECO:0007669"/>
    <property type="project" value="UniProtKB-KW"/>
</dbReference>
<dbReference type="NCBIfam" id="TIGR01554">
    <property type="entry name" value="major_cap_HK97"/>
    <property type="match status" value="1"/>
</dbReference>
<dbReference type="InterPro" id="IPR054612">
    <property type="entry name" value="Phage_capsid-like_C"/>
</dbReference>
<dbReference type="InterPro" id="IPR024455">
    <property type="entry name" value="Phage_capsid"/>
</dbReference>
<evidence type="ECO:0000256" key="1">
    <source>
        <dbReference type="ARBA" id="ARBA00004328"/>
    </source>
</evidence>
<dbReference type="SUPFAM" id="SSF56563">
    <property type="entry name" value="Major capsid protein gp5"/>
    <property type="match status" value="1"/>
</dbReference>
<sequence length="378" mass="41491">MEEMVKVLDEKLSKQKDALAAEVAAAEKKFADQVEKLNKELTAKDATIGQVQDEVRELREKNTALESKKKESKGVIAQVADFITEKGESFVGALKGMENGMMVKSVADMTSANLTGDQFHTYLDTQEGFRPMGQTRFRSLVRTFQSATDYVQFVRTATPAGAGSFARQASEGAAKNQVDYDFQMIDVTLTPIAGFATVSRQSLRNIPFLRSYLPQTMLEDLLDTEDQLFANSLFGAGVGSTTVSPSNNNIEKIVGYIKNLIKAKYSPNGIAISPDEWAEILLTTQSNAGYNLPNVCVVDTTGTVRILGRPVIPVNWLSGSGVIVGDWNKAAILESEGLRFAQADQHSDNFTKNKITFLLERTEELAVFRPDAFICTTL</sequence>
<gene>
    <name evidence="5" type="ORF">UFOVP402_6</name>
</gene>
<protein>
    <submittedName>
        <fullName evidence="5">Major_cap_HK97, phage major capsid protein, HK97 family</fullName>
    </submittedName>
</protein>